<sequence length="106" mass="11639">MTDTPNTPETEAAATPAATGDTPPDRLSINQRSPFFQQDLLERGIGIRFKDKVRHDVEEYCISEGWIRVALGKKVDRNGNALTLKLVGPVEAWFERPAAGADTDEG</sequence>
<evidence type="ECO:0000256" key="1">
    <source>
        <dbReference type="SAM" id="MobiDB-lite"/>
    </source>
</evidence>
<dbReference type="Proteomes" id="UP000244013">
    <property type="component" value="Unassembled WGS sequence"/>
</dbReference>
<comment type="caution">
    <text evidence="2">The sequence shown here is derived from an EMBL/GenBank/DDBJ whole genome shotgun (WGS) entry which is preliminary data.</text>
</comment>
<protein>
    <submittedName>
        <fullName evidence="2">Uncharacterized protein DUF3297</fullName>
    </submittedName>
</protein>
<feature type="region of interest" description="Disordered" evidence="1">
    <location>
        <begin position="1"/>
        <end position="30"/>
    </location>
</feature>
<dbReference type="InterPro" id="IPR021724">
    <property type="entry name" value="DUF3297"/>
</dbReference>
<dbReference type="EMBL" id="QAYE01000006">
    <property type="protein sequence ID" value="PTW45784.1"/>
    <property type="molecule type" value="Genomic_DNA"/>
</dbReference>
<accession>A0A2T5U2P0</accession>
<reference evidence="2 3" key="1">
    <citation type="submission" date="2018-04" db="EMBL/GenBank/DDBJ databases">
        <title>Genomic Encyclopedia of Type Strains, Phase III (KMG-III): the genomes of soil and plant-associated and newly described type strains.</title>
        <authorList>
            <person name="Whitman W."/>
        </authorList>
    </citation>
    <scope>NUCLEOTIDE SEQUENCE [LARGE SCALE GENOMIC DNA]</scope>
    <source>
        <strain evidence="2 3">MA-olki</strain>
    </source>
</reference>
<gene>
    <name evidence="2" type="ORF">C8J25_10634</name>
</gene>
<dbReference type="RefSeq" id="WP_056066699.1">
    <property type="nucleotide sequence ID" value="NZ_JAPZPM010000002.1"/>
</dbReference>
<dbReference type="Pfam" id="PF11730">
    <property type="entry name" value="DUF3297"/>
    <property type="match status" value="1"/>
</dbReference>
<dbReference type="GeneID" id="91006379"/>
<feature type="compositionally biased region" description="Low complexity" evidence="1">
    <location>
        <begin position="1"/>
        <end position="22"/>
    </location>
</feature>
<name>A0A2T5U2P0_9SPHN</name>
<organism evidence="2 3">
    <name type="scientific">Sphingomonas faeni</name>
    <dbReference type="NCBI Taxonomy" id="185950"/>
    <lineage>
        <taxon>Bacteria</taxon>
        <taxon>Pseudomonadati</taxon>
        <taxon>Pseudomonadota</taxon>
        <taxon>Alphaproteobacteria</taxon>
        <taxon>Sphingomonadales</taxon>
        <taxon>Sphingomonadaceae</taxon>
        <taxon>Sphingomonas</taxon>
    </lineage>
</organism>
<evidence type="ECO:0000313" key="2">
    <source>
        <dbReference type="EMBL" id="PTW45784.1"/>
    </source>
</evidence>
<dbReference type="AlphaFoldDB" id="A0A2T5U2P0"/>
<evidence type="ECO:0000313" key="3">
    <source>
        <dbReference type="Proteomes" id="UP000244013"/>
    </source>
</evidence>
<proteinExistence type="predicted"/>
<dbReference type="OrthoDB" id="8756821at2"/>